<dbReference type="CDD" id="cd01092">
    <property type="entry name" value="APP-like"/>
    <property type="match status" value="1"/>
</dbReference>
<dbReference type="PANTHER" id="PTHR46112">
    <property type="entry name" value="AMINOPEPTIDASE"/>
    <property type="match status" value="1"/>
</dbReference>
<sequence>MEAARIERLRTEMKKNELSAYLISNSYNRRYISGFTGSAGWVLITLDRAILLTDFRYMTQAPQQAVHFEVVEHGAQPLDNVRQLLSEMQIKELAFEQDHVSYAQYVQVEQALEGIRLTPSDSLIEQVRLVKDSSEIKVMREAAQLADQAFTHILKHIKPGVTEKAIALELEVFMRSHGAVSSSFEIIVASGERSALPHGIASDRLLQPNEFVKLDFGAYYQGYCSDITRTVVLGKPEAKHIEIYECVKKAQQTCLDGLKPGITGAQGDALARKVIEEAGYGAYFGHGTGHGLGMEVHEAPRLSKTCETVLQPGMCVTVEPGIYLPDFGGVRIEDDVVITENGIDILTQSTKELITIDI</sequence>
<gene>
    <name evidence="5" type="ORF">ACFSUC_14380</name>
</gene>
<dbReference type="InterPro" id="IPR001131">
    <property type="entry name" value="Peptidase_M24B_aminopep-P_CS"/>
</dbReference>
<evidence type="ECO:0000313" key="6">
    <source>
        <dbReference type="Proteomes" id="UP001597497"/>
    </source>
</evidence>
<dbReference type="InterPro" id="IPR000587">
    <property type="entry name" value="Creatinase_N"/>
</dbReference>
<dbReference type="PRINTS" id="PR00599">
    <property type="entry name" value="MAPEPTIDASE"/>
</dbReference>
<evidence type="ECO:0000259" key="3">
    <source>
        <dbReference type="Pfam" id="PF00557"/>
    </source>
</evidence>
<dbReference type="RefSeq" id="WP_379930314.1">
    <property type="nucleotide sequence ID" value="NZ_JBHUMM010000043.1"/>
</dbReference>
<keyword evidence="1" id="KW-0479">Metal-binding</keyword>
<evidence type="ECO:0000256" key="2">
    <source>
        <dbReference type="ARBA" id="ARBA00022801"/>
    </source>
</evidence>
<protein>
    <submittedName>
        <fullName evidence="5">M24 family metallopeptidase</fullName>
    </submittedName>
</protein>
<dbReference type="Pfam" id="PF01321">
    <property type="entry name" value="Creatinase_N"/>
    <property type="match status" value="1"/>
</dbReference>
<dbReference type="SUPFAM" id="SSF55920">
    <property type="entry name" value="Creatinase/aminopeptidase"/>
    <property type="match status" value="1"/>
</dbReference>
<dbReference type="InterPro" id="IPR000994">
    <property type="entry name" value="Pept_M24"/>
</dbReference>
<keyword evidence="2" id="KW-0378">Hydrolase</keyword>
<dbReference type="Pfam" id="PF00557">
    <property type="entry name" value="Peptidase_M24"/>
    <property type="match status" value="1"/>
</dbReference>
<comment type="caution">
    <text evidence="5">The sequence shown here is derived from an EMBL/GenBank/DDBJ whole genome shotgun (WGS) entry which is preliminary data.</text>
</comment>
<evidence type="ECO:0000313" key="5">
    <source>
        <dbReference type="EMBL" id="MFD2672751.1"/>
    </source>
</evidence>
<dbReference type="PROSITE" id="PS00491">
    <property type="entry name" value="PROLINE_PEPTIDASE"/>
    <property type="match status" value="1"/>
</dbReference>
<feature type="domain" description="Creatinase N-terminal" evidence="4">
    <location>
        <begin position="5"/>
        <end position="130"/>
    </location>
</feature>
<feature type="domain" description="Peptidase M24" evidence="3">
    <location>
        <begin position="138"/>
        <end position="340"/>
    </location>
</feature>
<dbReference type="EMBL" id="JBHUMM010000043">
    <property type="protein sequence ID" value="MFD2672751.1"/>
    <property type="molecule type" value="Genomic_DNA"/>
</dbReference>
<reference evidence="6" key="1">
    <citation type="journal article" date="2019" name="Int. J. Syst. Evol. Microbiol.">
        <title>The Global Catalogue of Microorganisms (GCM) 10K type strain sequencing project: providing services to taxonomists for standard genome sequencing and annotation.</title>
        <authorList>
            <consortium name="The Broad Institute Genomics Platform"/>
            <consortium name="The Broad Institute Genome Sequencing Center for Infectious Disease"/>
            <person name="Wu L."/>
            <person name="Ma J."/>
        </authorList>
    </citation>
    <scope>NUCLEOTIDE SEQUENCE [LARGE SCALE GENOMIC DNA]</scope>
    <source>
        <strain evidence="6">KCTC 33676</strain>
    </source>
</reference>
<dbReference type="InterPro" id="IPR001714">
    <property type="entry name" value="Pept_M24_MAP"/>
</dbReference>
<proteinExistence type="predicted"/>
<dbReference type="InterPro" id="IPR050659">
    <property type="entry name" value="Peptidase_M24B"/>
</dbReference>
<dbReference type="InterPro" id="IPR029149">
    <property type="entry name" value="Creatin/AminoP/Spt16_N"/>
</dbReference>
<dbReference type="PANTHER" id="PTHR46112:SF3">
    <property type="entry name" value="AMINOPEPTIDASE YPDF"/>
    <property type="match status" value="1"/>
</dbReference>
<evidence type="ECO:0000259" key="4">
    <source>
        <dbReference type="Pfam" id="PF01321"/>
    </source>
</evidence>
<accession>A0ABW5RCF6</accession>
<dbReference type="Gene3D" id="3.90.230.10">
    <property type="entry name" value="Creatinase/methionine aminopeptidase superfamily"/>
    <property type="match status" value="1"/>
</dbReference>
<name>A0ABW5RCF6_9BACL</name>
<dbReference type="InterPro" id="IPR036005">
    <property type="entry name" value="Creatinase/aminopeptidase-like"/>
</dbReference>
<evidence type="ECO:0000256" key="1">
    <source>
        <dbReference type="ARBA" id="ARBA00022723"/>
    </source>
</evidence>
<keyword evidence="6" id="KW-1185">Reference proteome</keyword>
<organism evidence="5 6">
    <name type="scientific">Marinicrinis sediminis</name>
    <dbReference type="NCBI Taxonomy" id="1652465"/>
    <lineage>
        <taxon>Bacteria</taxon>
        <taxon>Bacillati</taxon>
        <taxon>Bacillota</taxon>
        <taxon>Bacilli</taxon>
        <taxon>Bacillales</taxon>
        <taxon>Paenibacillaceae</taxon>
    </lineage>
</organism>
<dbReference type="Proteomes" id="UP001597497">
    <property type="component" value="Unassembled WGS sequence"/>
</dbReference>
<dbReference type="Gene3D" id="3.40.350.10">
    <property type="entry name" value="Creatinase/prolidase N-terminal domain"/>
    <property type="match status" value="1"/>
</dbReference>